<dbReference type="RefSeq" id="WP_273688202.1">
    <property type="nucleotide sequence ID" value="NZ_CP117411.1"/>
</dbReference>
<sequence>MDTPADDTRIDLLTALVGLDLPDACRPGVRANLALLDHYAALVMDFPLPPEIEPAPEYRP</sequence>
<keyword evidence="2" id="KW-1185">Reference proteome</keyword>
<dbReference type="InterPro" id="IPR025148">
    <property type="entry name" value="AtzG-like"/>
</dbReference>
<dbReference type="EMBL" id="CP117411">
    <property type="protein sequence ID" value="WCT73732.1"/>
    <property type="molecule type" value="Genomic_DNA"/>
</dbReference>
<reference evidence="1 2" key="1">
    <citation type="submission" date="2023-02" db="EMBL/GenBank/DDBJ databases">
        <title>Genome sequence of Sphingomonas naphthae.</title>
        <authorList>
            <person name="Kim S."/>
            <person name="Heo J."/>
            <person name="Kwon S.-W."/>
        </authorList>
    </citation>
    <scope>NUCLEOTIDE SEQUENCE [LARGE SCALE GENOMIC DNA]</scope>
    <source>
        <strain evidence="1 2">KACC 18716</strain>
    </source>
</reference>
<evidence type="ECO:0000313" key="1">
    <source>
        <dbReference type="EMBL" id="WCT73732.1"/>
    </source>
</evidence>
<name>A0ABY7TKI2_9SPHN</name>
<gene>
    <name evidence="1" type="ORF">PQ455_00425</name>
</gene>
<evidence type="ECO:0000313" key="2">
    <source>
        <dbReference type="Proteomes" id="UP001220395"/>
    </source>
</evidence>
<accession>A0ABY7TKI2</accession>
<protein>
    <submittedName>
        <fullName evidence="1">DUF4089 domain-containing protein</fullName>
    </submittedName>
</protein>
<organism evidence="1 2">
    <name type="scientific">Sphingomonas naphthae</name>
    <dbReference type="NCBI Taxonomy" id="1813468"/>
    <lineage>
        <taxon>Bacteria</taxon>
        <taxon>Pseudomonadati</taxon>
        <taxon>Pseudomonadota</taxon>
        <taxon>Alphaproteobacteria</taxon>
        <taxon>Sphingomonadales</taxon>
        <taxon>Sphingomonadaceae</taxon>
        <taxon>Sphingomonas</taxon>
    </lineage>
</organism>
<dbReference type="Proteomes" id="UP001220395">
    <property type="component" value="Chromosome"/>
</dbReference>
<proteinExistence type="predicted"/>
<dbReference type="Pfam" id="PF13318">
    <property type="entry name" value="AtzG-like"/>
    <property type="match status" value="1"/>
</dbReference>